<dbReference type="InterPro" id="IPR024079">
    <property type="entry name" value="MetalloPept_cat_dom_sf"/>
</dbReference>
<comment type="caution">
    <text evidence="1">The sequence shown here is derived from an EMBL/GenBank/DDBJ whole genome shotgun (WGS) entry which is preliminary data.</text>
</comment>
<accession>A0ABR2IQU2</accession>
<dbReference type="GO" id="GO:1990904">
    <property type="term" value="C:ribonucleoprotein complex"/>
    <property type="evidence" value="ECO:0007669"/>
    <property type="project" value="UniProtKB-KW"/>
</dbReference>
<evidence type="ECO:0000313" key="2">
    <source>
        <dbReference type="Proteomes" id="UP001390339"/>
    </source>
</evidence>
<sequence>MQLLKFIIAVIAGFQYITGALGAWRYVIDKPSCAGNLHDSVKSLMDTVQQWAHEVCDTFAPYINDPSQRPDDRVMDLTTQIFGNNNMETIVDLYNRFNRIRSYQYYEIDNRDWTWAQQRDNSDLEIFCSGDHIVMNHNAIDPSVMYWDITRSCPIANDDLLLVLHEEDVLESAVTCSATPEGDQQVFPEHWSEYIAFHPAYLQDAVNSPYTFADRIEAARSPALLHLARTREQDPIRRERITPFDLLLAPEQVFLHEMTHLVTCGASLDIAGPDSYGWVAIRALQNIHNADNLAAFAMIHQFNRHYNIKVSDSGKLRSIN</sequence>
<evidence type="ECO:0000313" key="1">
    <source>
        <dbReference type="EMBL" id="KAK8867295.1"/>
    </source>
</evidence>
<protein>
    <submittedName>
        <fullName evidence="1">U1 small nuclear ribonucleoprotein C</fullName>
    </submittedName>
</protein>
<proteinExistence type="predicted"/>
<name>A0ABR2IQU2_9PEZI</name>
<reference evidence="1 2" key="1">
    <citation type="journal article" date="2024" name="IMA Fungus">
        <title>Apiospora arundinis, a panoply of carbohydrate-active enzymes and secondary metabolites.</title>
        <authorList>
            <person name="Sorensen T."/>
            <person name="Petersen C."/>
            <person name="Muurmann A.T."/>
            <person name="Christiansen J.V."/>
            <person name="Brundto M.L."/>
            <person name="Overgaard C.K."/>
            <person name="Boysen A.T."/>
            <person name="Wollenberg R.D."/>
            <person name="Larsen T.O."/>
            <person name="Sorensen J.L."/>
            <person name="Nielsen K.L."/>
            <person name="Sondergaard T.E."/>
        </authorList>
    </citation>
    <scope>NUCLEOTIDE SEQUENCE [LARGE SCALE GENOMIC DNA]</scope>
    <source>
        <strain evidence="1 2">AAU 773</strain>
    </source>
</reference>
<keyword evidence="1" id="KW-0687">Ribonucleoprotein</keyword>
<keyword evidence="2" id="KW-1185">Reference proteome</keyword>
<organism evidence="1 2">
    <name type="scientific">Apiospora arundinis</name>
    <dbReference type="NCBI Taxonomy" id="335852"/>
    <lineage>
        <taxon>Eukaryota</taxon>
        <taxon>Fungi</taxon>
        <taxon>Dikarya</taxon>
        <taxon>Ascomycota</taxon>
        <taxon>Pezizomycotina</taxon>
        <taxon>Sordariomycetes</taxon>
        <taxon>Xylariomycetidae</taxon>
        <taxon>Amphisphaeriales</taxon>
        <taxon>Apiosporaceae</taxon>
        <taxon>Apiospora</taxon>
    </lineage>
</organism>
<gene>
    <name evidence="1" type="ORF">PGQ11_005873</name>
</gene>
<dbReference type="Gene3D" id="3.40.390.10">
    <property type="entry name" value="Collagenase (Catalytic Domain)"/>
    <property type="match status" value="1"/>
</dbReference>
<dbReference type="EMBL" id="JAPCWZ010000004">
    <property type="protein sequence ID" value="KAK8867295.1"/>
    <property type="molecule type" value="Genomic_DNA"/>
</dbReference>
<dbReference type="Proteomes" id="UP001390339">
    <property type="component" value="Unassembled WGS sequence"/>
</dbReference>